<accession>A0A4C1VBN0</accession>
<dbReference type="AlphaFoldDB" id="A0A4C1VBN0"/>
<proteinExistence type="predicted"/>
<evidence type="ECO:0000313" key="3">
    <source>
        <dbReference type="Proteomes" id="UP000299102"/>
    </source>
</evidence>
<name>A0A4C1VBN0_EUMVA</name>
<protein>
    <submittedName>
        <fullName evidence="2">Uncharacterized protein</fullName>
    </submittedName>
</protein>
<dbReference type="EMBL" id="BGZK01000312">
    <property type="protein sequence ID" value="GBP35930.1"/>
    <property type="molecule type" value="Genomic_DNA"/>
</dbReference>
<gene>
    <name evidence="2" type="ORF">EVAR_91481_1</name>
</gene>
<evidence type="ECO:0000256" key="1">
    <source>
        <dbReference type="SAM" id="MobiDB-lite"/>
    </source>
</evidence>
<evidence type="ECO:0000313" key="2">
    <source>
        <dbReference type="EMBL" id="GBP35930.1"/>
    </source>
</evidence>
<reference evidence="2 3" key="1">
    <citation type="journal article" date="2019" name="Commun. Biol.">
        <title>The bagworm genome reveals a unique fibroin gene that provides high tensile strength.</title>
        <authorList>
            <person name="Kono N."/>
            <person name="Nakamura H."/>
            <person name="Ohtoshi R."/>
            <person name="Tomita M."/>
            <person name="Numata K."/>
            <person name="Arakawa K."/>
        </authorList>
    </citation>
    <scope>NUCLEOTIDE SEQUENCE [LARGE SCALE GENOMIC DNA]</scope>
</reference>
<organism evidence="2 3">
    <name type="scientific">Eumeta variegata</name>
    <name type="common">Bagworm moth</name>
    <name type="synonym">Eumeta japonica</name>
    <dbReference type="NCBI Taxonomy" id="151549"/>
    <lineage>
        <taxon>Eukaryota</taxon>
        <taxon>Metazoa</taxon>
        <taxon>Ecdysozoa</taxon>
        <taxon>Arthropoda</taxon>
        <taxon>Hexapoda</taxon>
        <taxon>Insecta</taxon>
        <taxon>Pterygota</taxon>
        <taxon>Neoptera</taxon>
        <taxon>Endopterygota</taxon>
        <taxon>Lepidoptera</taxon>
        <taxon>Glossata</taxon>
        <taxon>Ditrysia</taxon>
        <taxon>Tineoidea</taxon>
        <taxon>Psychidae</taxon>
        <taxon>Oiketicinae</taxon>
        <taxon>Eumeta</taxon>
    </lineage>
</organism>
<keyword evidence="3" id="KW-1185">Reference proteome</keyword>
<comment type="caution">
    <text evidence="2">The sequence shown here is derived from an EMBL/GenBank/DDBJ whole genome shotgun (WGS) entry which is preliminary data.</text>
</comment>
<feature type="region of interest" description="Disordered" evidence="1">
    <location>
        <begin position="85"/>
        <end position="157"/>
    </location>
</feature>
<dbReference type="Proteomes" id="UP000299102">
    <property type="component" value="Unassembled WGS sequence"/>
</dbReference>
<sequence>MYAPYSWRTRRNRTCASCFADARRRSWRVIYHLPSSHSGVVRRQSVFASSDAKENAHSARRVLRHTFRCRSRTFTVSRFAFHPHTTGRDAHRTSADMSRVGDPAPPAPTRERARHSRPAERIEVPRSPAMAARAHGPRSLIDHSDDPFDFSKYLPTH</sequence>